<comment type="caution">
    <text evidence="1">The sequence shown here is derived from an EMBL/GenBank/DDBJ whole genome shotgun (WGS) entry which is preliminary data.</text>
</comment>
<dbReference type="EMBL" id="SWCO01000003">
    <property type="protein sequence ID" value="TKB03935.1"/>
    <property type="molecule type" value="Genomic_DNA"/>
</dbReference>
<accession>A0A4U0ZGT5</accession>
<evidence type="ECO:0000313" key="2">
    <source>
        <dbReference type="Proteomes" id="UP000305471"/>
    </source>
</evidence>
<dbReference type="RefSeq" id="WP_136781640.1">
    <property type="nucleotide sequence ID" value="NZ_SWCO01000003.1"/>
</dbReference>
<keyword evidence="2" id="KW-1185">Reference proteome</keyword>
<name>A0A4U0ZGT5_9ALTE</name>
<evidence type="ECO:0000313" key="1">
    <source>
        <dbReference type="EMBL" id="TKB03935.1"/>
    </source>
</evidence>
<organism evidence="1 2">
    <name type="scientific">Alteromonas portus</name>
    <dbReference type="NCBI Taxonomy" id="2565549"/>
    <lineage>
        <taxon>Bacteria</taxon>
        <taxon>Pseudomonadati</taxon>
        <taxon>Pseudomonadota</taxon>
        <taxon>Gammaproteobacteria</taxon>
        <taxon>Alteromonadales</taxon>
        <taxon>Alteromonadaceae</taxon>
        <taxon>Alteromonas/Salinimonas group</taxon>
        <taxon>Alteromonas</taxon>
    </lineage>
</organism>
<dbReference type="Proteomes" id="UP000305471">
    <property type="component" value="Unassembled WGS sequence"/>
</dbReference>
<gene>
    <name evidence="1" type="ORF">E5672_07555</name>
</gene>
<dbReference type="AlphaFoldDB" id="A0A4U0ZGT5"/>
<proteinExistence type="predicted"/>
<protein>
    <submittedName>
        <fullName evidence="1">Uncharacterized protein</fullName>
    </submittedName>
</protein>
<dbReference type="OrthoDB" id="9156612at2"/>
<reference evidence="1 2" key="1">
    <citation type="submission" date="2019-04" db="EMBL/GenBank/DDBJ databases">
        <title>Alteromonas portus sp. nov., an alginate lyase-excreting marine bacterium.</title>
        <authorList>
            <person name="Huang H."/>
            <person name="Mo K."/>
            <person name="Bao S."/>
        </authorList>
    </citation>
    <scope>NUCLEOTIDE SEQUENCE [LARGE SCALE GENOMIC DNA]</scope>
    <source>
        <strain evidence="1 2">HB161718</strain>
    </source>
</reference>
<sequence length="122" mass="13214">MSEQGPLNEFLAEVDSGAFQRQLTAFLTEVSKSIFRFNKGGKLDVSFKIEPAATSAQNGAGIKVKVVSTAKYSRPTPTGKINEETTTETPMWVNKDGSISLLAKSHDDLFAGQANVTKMTKE</sequence>